<dbReference type="InterPro" id="IPR002104">
    <property type="entry name" value="Integrase_catalytic"/>
</dbReference>
<dbReference type="Proteomes" id="UP000886339">
    <property type="component" value="Unassembled WGS sequence"/>
</dbReference>
<keyword evidence="2 4" id="KW-0238">DNA-binding</keyword>
<dbReference type="Pfam" id="PF00589">
    <property type="entry name" value="Phage_integrase"/>
    <property type="match status" value="1"/>
</dbReference>
<dbReference type="PROSITE" id="PS51900">
    <property type="entry name" value="CB"/>
    <property type="match status" value="1"/>
</dbReference>
<dbReference type="PROSITE" id="PS51898">
    <property type="entry name" value="TYR_RECOMBINASE"/>
    <property type="match status" value="1"/>
</dbReference>
<feature type="domain" description="Core-binding (CB)" evidence="6">
    <location>
        <begin position="1"/>
        <end position="81"/>
    </location>
</feature>
<dbReference type="GO" id="GO:0006310">
    <property type="term" value="P:DNA recombination"/>
    <property type="evidence" value="ECO:0007669"/>
    <property type="project" value="UniProtKB-KW"/>
</dbReference>
<dbReference type="GO" id="GO:0003677">
    <property type="term" value="F:DNA binding"/>
    <property type="evidence" value="ECO:0007669"/>
    <property type="project" value="UniProtKB-UniRule"/>
</dbReference>
<gene>
    <name evidence="7" type="ORF">ENJ12_04270</name>
</gene>
<accession>A0A831RXQ7</accession>
<protein>
    <submittedName>
        <fullName evidence="7">Integrase</fullName>
    </submittedName>
</protein>
<dbReference type="Gene3D" id="1.10.443.10">
    <property type="entry name" value="Intergrase catalytic core"/>
    <property type="match status" value="1"/>
</dbReference>
<proteinExistence type="predicted"/>
<dbReference type="AlphaFoldDB" id="A0A831RXQ7"/>
<dbReference type="InterPro" id="IPR010998">
    <property type="entry name" value="Integrase_recombinase_N"/>
</dbReference>
<evidence type="ECO:0000256" key="3">
    <source>
        <dbReference type="ARBA" id="ARBA00023172"/>
    </source>
</evidence>
<dbReference type="InterPro" id="IPR004107">
    <property type="entry name" value="Integrase_SAM-like_N"/>
</dbReference>
<dbReference type="PANTHER" id="PTHR30349">
    <property type="entry name" value="PHAGE INTEGRASE-RELATED"/>
    <property type="match status" value="1"/>
</dbReference>
<sequence length="285" mass="32772">MTSLRQQMIDAMQQRGFSPRTHQSYLAAVRALATYFHKPPDQLQQAQIQDYFVYLVKERHLSAASCRLYLNGIRFLYLQVLKWPEFDVPIQIPKRPQKIPELLTRQEVKQIIEACHNPKHRMLLLTCYGCGLRVSELVSLKVRHVDGERQLLRVEQGKGAKDRTVMVSAALLAQLRHYWQRYHPQDWLFPNSNTPCLPLTMGTAQKVFKKAKAATGIQKIGGIHSLRHAYATHQLQSGLPVYTLQQQLGHSDIHSTMHYVHWVAQHQSGVPPMIDLIEQLGVGYE</sequence>
<dbReference type="SUPFAM" id="SSF56349">
    <property type="entry name" value="DNA breaking-rejoining enzymes"/>
    <property type="match status" value="1"/>
</dbReference>
<keyword evidence="3" id="KW-0233">DNA recombination</keyword>
<dbReference type="Gene3D" id="1.10.150.130">
    <property type="match status" value="1"/>
</dbReference>
<evidence type="ECO:0000256" key="2">
    <source>
        <dbReference type="ARBA" id="ARBA00023125"/>
    </source>
</evidence>
<evidence type="ECO:0000259" key="6">
    <source>
        <dbReference type="PROSITE" id="PS51900"/>
    </source>
</evidence>
<dbReference type="EMBL" id="DRLF01000152">
    <property type="protein sequence ID" value="HEC06038.1"/>
    <property type="molecule type" value="Genomic_DNA"/>
</dbReference>
<dbReference type="InterPro" id="IPR011010">
    <property type="entry name" value="DNA_brk_join_enz"/>
</dbReference>
<dbReference type="Pfam" id="PF13495">
    <property type="entry name" value="Phage_int_SAM_4"/>
    <property type="match status" value="1"/>
</dbReference>
<evidence type="ECO:0000256" key="4">
    <source>
        <dbReference type="PROSITE-ProRule" id="PRU01248"/>
    </source>
</evidence>
<reference evidence="7" key="1">
    <citation type="journal article" date="2020" name="mSystems">
        <title>Genome- and Community-Level Interaction Insights into Carbon Utilization and Element Cycling Functions of Hydrothermarchaeota in Hydrothermal Sediment.</title>
        <authorList>
            <person name="Zhou Z."/>
            <person name="Liu Y."/>
            <person name="Xu W."/>
            <person name="Pan J."/>
            <person name="Luo Z.H."/>
            <person name="Li M."/>
        </authorList>
    </citation>
    <scope>NUCLEOTIDE SEQUENCE [LARGE SCALE GENOMIC DNA]</scope>
    <source>
        <strain evidence="7">HyVt-458</strain>
    </source>
</reference>
<evidence type="ECO:0000256" key="1">
    <source>
        <dbReference type="ARBA" id="ARBA00022908"/>
    </source>
</evidence>
<evidence type="ECO:0000313" key="7">
    <source>
        <dbReference type="EMBL" id="HEC06038.1"/>
    </source>
</evidence>
<comment type="caution">
    <text evidence="7">The sequence shown here is derived from an EMBL/GenBank/DDBJ whole genome shotgun (WGS) entry which is preliminary data.</text>
</comment>
<organism evidence="7">
    <name type="scientific">Thiolapillus brandeum</name>
    <dbReference type="NCBI Taxonomy" id="1076588"/>
    <lineage>
        <taxon>Bacteria</taxon>
        <taxon>Pseudomonadati</taxon>
        <taxon>Pseudomonadota</taxon>
        <taxon>Gammaproteobacteria</taxon>
        <taxon>Chromatiales</taxon>
        <taxon>Sedimenticolaceae</taxon>
        <taxon>Thiolapillus</taxon>
    </lineage>
</organism>
<evidence type="ECO:0000259" key="5">
    <source>
        <dbReference type="PROSITE" id="PS51898"/>
    </source>
</evidence>
<dbReference type="InterPro" id="IPR050090">
    <property type="entry name" value="Tyrosine_recombinase_XerCD"/>
</dbReference>
<dbReference type="GO" id="GO:0015074">
    <property type="term" value="P:DNA integration"/>
    <property type="evidence" value="ECO:0007669"/>
    <property type="project" value="UniProtKB-KW"/>
</dbReference>
<dbReference type="PANTHER" id="PTHR30349:SF90">
    <property type="entry name" value="TYROSINE RECOMBINASE XERD"/>
    <property type="match status" value="1"/>
</dbReference>
<name>A0A831RXQ7_9GAMM</name>
<dbReference type="InterPro" id="IPR013762">
    <property type="entry name" value="Integrase-like_cat_sf"/>
</dbReference>
<dbReference type="InterPro" id="IPR044068">
    <property type="entry name" value="CB"/>
</dbReference>
<keyword evidence="1" id="KW-0229">DNA integration</keyword>
<feature type="domain" description="Tyr recombinase" evidence="5">
    <location>
        <begin position="98"/>
        <end position="272"/>
    </location>
</feature>